<keyword evidence="4" id="KW-1185">Reference proteome</keyword>
<evidence type="ECO:0000256" key="1">
    <source>
        <dbReference type="SAM" id="Phobius"/>
    </source>
</evidence>
<organism evidence="3 4">
    <name type="scientific">Enterococcus saccharolyticus 30_1</name>
    <dbReference type="NCBI Taxonomy" id="742813"/>
    <lineage>
        <taxon>Bacteria</taxon>
        <taxon>Bacillati</taxon>
        <taxon>Bacillota</taxon>
        <taxon>Bacilli</taxon>
        <taxon>Lactobacillales</taxon>
        <taxon>Enterococcaceae</taxon>
        <taxon>Enterococcus</taxon>
    </lineage>
</organism>
<dbReference type="Proteomes" id="UP000004393">
    <property type="component" value="Unassembled WGS sequence"/>
</dbReference>
<feature type="transmembrane region" description="Helical" evidence="1">
    <location>
        <begin position="36"/>
        <end position="55"/>
    </location>
</feature>
<comment type="caution">
    <text evidence="3">The sequence shown here is derived from an EMBL/GenBank/DDBJ whole genome shotgun (WGS) entry which is preliminary data.</text>
</comment>
<keyword evidence="1" id="KW-1133">Transmembrane helix</keyword>
<dbReference type="Pfam" id="PF01882">
    <property type="entry name" value="DUF58"/>
    <property type="match status" value="1"/>
</dbReference>
<dbReference type="EMBL" id="ADLY01000019">
    <property type="protein sequence ID" value="EHG29936.1"/>
    <property type="molecule type" value="Genomic_DNA"/>
</dbReference>
<feature type="transmembrane region" description="Helical" evidence="1">
    <location>
        <begin position="12"/>
        <end position="30"/>
    </location>
</feature>
<keyword evidence="1" id="KW-0472">Membrane</keyword>
<reference evidence="3 4" key="1">
    <citation type="submission" date="2011-10" db="EMBL/GenBank/DDBJ databases">
        <title>The Genome Sequence of Enterococcus saccharolyticus 30_1.</title>
        <authorList>
            <consortium name="The Broad Institute Genome Sequencing Platform"/>
            <person name="Earl A."/>
            <person name="Ward D."/>
            <person name="Feldgarden M."/>
            <person name="Gevers D."/>
            <person name="Daigneault M."/>
            <person name="Strauss J."/>
            <person name="Allen-Vercoe E."/>
            <person name="Young S.K."/>
            <person name="Zeng Q."/>
            <person name="Gargeya S."/>
            <person name="Fitzgerald M."/>
            <person name="Haas B."/>
            <person name="Abouelleil A."/>
            <person name="Alvarado L."/>
            <person name="Arachchi H.M."/>
            <person name="Berlin A."/>
            <person name="Brown A."/>
            <person name="Chapman S.B."/>
            <person name="Chen Z."/>
            <person name="Dunbar C."/>
            <person name="Freedman E."/>
            <person name="Gearin G."/>
            <person name="Gellesch M."/>
            <person name="Goldberg J."/>
            <person name="Griggs A."/>
            <person name="Gujja S."/>
            <person name="Heiman D."/>
            <person name="Howarth C."/>
            <person name="Larson L."/>
            <person name="Lui A."/>
            <person name="MacDonald P.J.P."/>
            <person name="Montmayeur A."/>
            <person name="Murphy C."/>
            <person name="Neiman D."/>
            <person name="Pearson M."/>
            <person name="Priest M."/>
            <person name="Roberts A."/>
            <person name="Saif S."/>
            <person name="Shea T."/>
            <person name="Shenoy N."/>
            <person name="Sisk P."/>
            <person name="Stolte C."/>
            <person name="Sykes S."/>
            <person name="Wortman J."/>
            <person name="Nusbaum C."/>
            <person name="Birren B."/>
        </authorList>
    </citation>
    <scope>NUCLEOTIDE SEQUENCE [LARGE SCALE GENOMIC DNA]</scope>
    <source>
        <strain evidence="3 4">30_1</strain>
    </source>
</reference>
<evidence type="ECO:0000313" key="3">
    <source>
        <dbReference type="EMBL" id="EHG29936.1"/>
    </source>
</evidence>
<sequence>MMSKQRLLGKYLVFFVTYFLLLSYCIVFNNEAGWSLLFFVTLLVLADLLFILPSLNKIQVTLEESIQTQINKETPLPLQVFKYRPTLLPIPKLSLLFQNQEQTLTFYRGESIRLEVLWLPTARGAYNGLPLTLTSQELWGFFRKRRQMKIQQEILILPEYRPEVLSLMTLFEKKPRKYTYGESNFTIRNYRNYQQGDSLKHIDWKLSSKQQELIYREHETEQQQELTLLFWGESHPAFEDTLAIFFSLQNLLLKKMPFQQLLIGEDLDSPYQIHAGAFAAIQPFITVPEPLPKISGRQVIIITPAVSQSLEDYLESLTPSNMLQVYTYHDLIQRLSNKEVSE</sequence>
<accession>A0AA87FJ09</accession>
<evidence type="ECO:0000259" key="2">
    <source>
        <dbReference type="Pfam" id="PF01882"/>
    </source>
</evidence>
<dbReference type="PANTHER" id="PTHR34351:SF2">
    <property type="entry name" value="DUF58 DOMAIN-CONTAINING PROTEIN"/>
    <property type="match status" value="1"/>
</dbReference>
<dbReference type="AlphaFoldDB" id="A0AA87FJ09"/>
<keyword evidence="1" id="KW-0812">Transmembrane</keyword>
<proteinExistence type="predicted"/>
<dbReference type="PANTHER" id="PTHR34351">
    <property type="entry name" value="SLR1927 PROTEIN-RELATED"/>
    <property type="match status" value="1"/>
</dbReference>
<dbReference type="RefSeq" id="WP_005470861.1">
    <property type="nucleotide sequence ID" value="NZ_JH376939.1"/>
</dbReference>
<evidence type="ECO:0000313" key="4">
    <source>
        <dbReference type="Proteomes" id="UP000004393"/>
    </source>
</evidence>
<protein>
    <recommendedName>
        <fullName evidence="2">DUF58 domain-containing protein</fullName>
    </recommendedName>
</protein>
<name>A0AA87FJ09_9ENTE</name>
<dbReference type="InterPro" id="IPR002881">
    <property type="entry name" value="DUF58"/>
</dbReference>
<gene>
    <name evidence="3" type="ORF">HMPREF9478_00913</name>
</gene>
<feature type="domain" description="DUF58" evidence="2">
    <location>
        <begin position="190"/>
        <end position="229"/>
    </location>
</feature>